<keyword evidence="3" id="KW-0813">Transport</keyword>
<accession>A0A125W6R3</accession>
<feature type="domain" description="ABC transporter" evidence="9">
    <location>
        <begin position="241"/>
        <end position="450"/>
    </location>
</feature>
<dbReference type="GO" id="GO:0016887">
    <property type="term" value="F:ATP hydrolysis activity"/>
    <property type="evidence" value="ECO:0007669"/>
    <property type="project" value="InterPro"/>
</dbReference>
<evidence type="ECO:0000256" key="4">
    <source>
        <dbReference type="ARBA" id="ARBA00022475"/>
    </source>
</evidence>
<evidence type="ECO:0000256" key="1">
    <source>
        <dbReference type="ARBA" id="ARBA00004202"/>
    </source>
</evidence>
<dbReference type="Gene3D" id="3.40.50.300">
    <property type="entry name" value="P-loop containing nucleotide triphosphate hydrolases"/>
    <property type="match status" value="2"/>
</dbReference>
<dbReference type="InterPro" id="IPR003593">
    <property type="entry name" value="AAA+_ATPase"/>
</dbReference>
<dbReference type="SUPFAM" id="SSF52540">
    <property type="entry name" value="P-loop containing nucleoside triphosphate hydrolases"/>
    <property type="match status" value="2"/>
</dbReference>
<dbReference type="EMBL" id="AEBR01000039">
    <property type="protein sequence ID" value="EFM82983.1"/>
    <property type="molecule type" value="Genomic_DNA"/>
</dbReference>
<feature type="domain" description="ABC transporter" evidence="9">
    <location>
        <begin position="1"/>
        <end position="236"/>
    </location>
</feature>
<evidence type="ECO:0000256" key="5">
    <source>
        <dbReference type="ARBA" id="ARBA00022741"/>
    </source>
</evidence>
<dbReference type="GO" id="GO:0005524">
    <property type="term" value="F:ATP binding"/>
    <property type="evidence" value="ECO:0007669"/>
    <property type="project" value="UniProtKB-KW"/>
</dbReference>
<evidence type="ECO:0000256" key="8">
    <source>
        <dbReference type="ARBA" id="ARBA00023136"/>
    </source>
</evidence>
<dbReference type="PANTHER" id="PTHR43553">
    <property type="entry name" value="HEAVY METAL TRANSPORTER"/>
    <property type="match status" value="1"/>
</dbReference>
<keyword evidence="5" id="KW-0547">Nucleotide-binding</keyword>
<dbReference type="PANTHER" id="PTHR43553:SF27">
    <property type="entry name" value="ENERGY-COUPLING FACTOR TRANSPORTER ATP-BINDING PROTEIN ECFA2"/>
    <property type="match status" value="1"/>
</dbReference>
<keyword evidence="8" id="KW-0472">Membrane</keyword>
<evidence type="ECO:0000256" key="6">
    <source>
        <dbReference type="ARBA" id="ARBA00022840"/>
    </source>
</evidence>
<reference evidence="10 11" key="1">
    <citation type="submission" date="2010-07" db="EMBL/GenBank/DDBJ databases">
        <authorList>
            <person name="Sid Ahmed O."/>
        </authorList>
    </citation>
    <scope>NUCLEOTIDE SEQUENCE [LARGE SCALE GENOMIC DNA]</scope>
    <source>
        <strain evidence="10 11">TX4248</strain>
    </source>
</reference>
<evidence type="ECO:0000256" key="3">
    <source>
        <dbReference type="ARBA" id="ARBA00022448"/>
    </source>
</evidence>
<dbReference type="SMART" id="SM00382">
    <property type="entry name" value="AAA"/>
    <property type="match status" value="2"/>
</dbReference>
<dbReference type="Pfam" id="PF00005">
    <property type="entry name" value="ABC_tran"/>
    <property type="match status" value="2"/>
</dbReference>
<comment type="subcellular location">
    <subcellularLocation>
        <location evidence="1">Cell membrane</location>
        <topology evidence="1">Peripheral membrane protein</topology>
    </subcellularLocation>
</comment>
<comment type="caution">
    <text evidence="10">The sequence shown here is derived from an EMBL/GenBank/DDBJ whole genome shotgun (WGS) entry which is preliminary data.</text>
</comment>
<dbReference type="InterPro" id="IPR027417">
    <property type="entry name" value="P-loop_NTPase"/>
</dbReference>
<name>A0A125W6R3_ENTFL</name>
<proteinExistence type="inferred from homology"/>
<sequence length="452" mass="51320">MNSIQLKAVSFSREQPLFEKTNLAIPQGTFSLLIGDSGSGKSTLLRLIAGFAPLDYQGEILIEGMERRQLSTREKAQKIGMLFQNPSQQFTMKTLERELIFALENLGIPPEEMNRKIQTALQLVQTQTLFTRELATLSGGEKQKAALTVLLAMNPDILLLDEPFASIDPTSRKQFIQILARLHQAGKTILVCDHDFSDYADVVDQVVTLKNGQFEKQPLTFIKTKPQTFQLTTSVVKQPMLQLKNFRLSQGKRVLLEEKEALLFKGITTLTGPNGAGKSTLLKAIVQRQKYQGKMFLAGRRLRASKKLYQHMTLAVQQANRQFVTLTLREELLFGQNMTAEKRRKQEEALTFLGLKEKLEHSVFQLSEGQKKMVQLISLLSLDLDCLLLDEPFAGLDERACNYFVEWIKEKSAQQDFLIVTHRLEPLSGVSNYRIELLQQQLIIWQEGTTCK</sequence>
<comment type="similarity">
    <text evidence="2">Belongs to the ABC transporter superfamily.</text>
</comment>
<dbReference type="InterPro" id="IPR003439">
    <property type="entry name" value="ABC_transporter-like_ATP-bd"/>
</dbReference>
<dbReference type="CDD" id="cd03225">
    <property type="entry name" value="ABC_cobalt_CbiO_domain1"/>
    <property type="match status" value="2"/>
</dbReference>
<evidence type="ECO:0000259" key="9">
    <source>
        <dbReference type="PROSITE" id="PS50893"/>
    </source>
</evidence>
<evidence type="ECO:0000256" key="2">
    <source>
        <dbReference type="ARBA" id="ARBA00005417"/>
    </source>
</evidence>
<organism evidence="10 11">
    <name type="scientific">Enterococcus faecalis TX4248</name>
    <dbReference type="NCBI Taxonomy" id="749495"/>
    <lineage>
        <taxon>Bacteria</taxon>
        <taxon>Bacillati</taxon>
        <taxon>Bacillota</taxon>
        <taxon>Bacilli</taxon>
        <taxon>Lactobacillales</taxon>
        <taxon>Enterococcaceae</taxon>
        <taxon>Enterococcus</taxon>
    </lineage>
</organism>
<keyword evidence="7" id="KW-1278">Translocase</keyword>
<protein>
    <submittedName>
        <fullName evidence="10">ABC transporter, ATP-binding protein</fullName>
    </submittedName>
</protein>
<dbReference type="AlphaFoldDB" id="A0A125W6R3"/>
<keyword evidence="4" id="KW-1003">Cell membrane</keyword>
<dbReference type="GO" id="GO:0042626">
    <property type="term" value="F:ATPase-coupled transmembrane transporter activity"/>
    <property type="evidence" value="ECO:0007669"/>
    <property type="project" value="TreeGrafter"/>
</dbReference>
<dbReference type="HOGENOM" id="CLU_000604_86_7_9"/>
<dbReference type="Proteomes" id="UP000004846">
    <property type="component" value="Unassembled WGS sequence"/>
</dbReference>
<gene>
    <name evidence="10" type="ORF">HMPREF9498_01333</name>
</gene>
<keyword evidence="6 10" id="KW-0067">ATP-binding</keyword>
<dbReference type="PROSITE" id="PS50893">
    <property type="entry name" value="ABC_TRANSPORTER_2"/>
    <property type="match status" value="2"/>
</dbReference>
<evidence type="ECO:0000256" key="7">
    <source>
        <dbReference type="ARBA" id="ARBA00022967"/>
    </source>
</evidence>
<evidence type="ECO:0000313" key="11">
    <source>
        <dbReference type="Proteomes" id="UP000004846"/>
    </source>
</evidence>
<dbReference type="GO" id="GO:0043190">
    <property type="term" value="C:ATP-binding cassette (ABC) transporter complex"/>
    <property type="evidence" value="ECO:0007669"/>
    <property type="project" value="TreeGrafter"/>
</dbReference>
<evidence type="ECO:0000313" key="10">
    <source>
        <dbReference type="EMBL" id="EFM82983.1"/>
    </source>
</evidence>
<dbReference type="InterPro" id="IPR050095">
    <property type="entry name" value="ECF_ABC_transporter_ATP-bd"/>
</dbReference>
<dbReference type="RefSeq" id="WP_002365067.1">
    <property type="nucleotide sequence ID" value="NZ_GL454440.1"/>
</dbReference>
<dbReference type="InterPro" id="IPR015856">
    <property type="entry name" value="ABC_transpr_CbiO/EcfA_su"/>
</dbReference>